<dbReference type="InterPro" id="IPR037401">
    <property type="entry name" value="SnoaL-like"/>
</dbReference>
<evidence type="ECO:0000313" key="3">
    <source>
        <dbReference type="Proteomes" id="UP000182114"/>
    </source>
</evidence>
<keyword evidence="3" id="KW-1185">Reference proteome</keyword>
<proteinExistence type="predicted"/>
<organism evidence="2 3">
    <name type="scientific">Cellulophaga baltica</name>
    <dbReference type="NCBI Taxonomy" id="76594"/>
    <lineage>
        <taxon>Bacteria</taxon>
        <taxon>Pseudomonadati</taxon>
        <taxon>Bacteroidota</taxon>
        <taxon>Flavobacteriia</taxon>
        <taxon>Flavobacteriales</taxon>
        <taxon>Flavobacteriaceae</taxon>
        <taxon>Cellulophaga</taxon>
    </lineage>
</organism>
<sequence>MTNLEIIRSTYEGKTSEENGANLEKFVASDIRWTEAKGFPYAGTYVGIKDITKNVFSRLGSEWDAYKFTPEEYVATDNTVVAIGTYSGVYKQTNKAFSARVTHIWKLKNSKIVSFEQIVDSKTVVDAMI</sequence>
<dbReference type="PANTHER" id="PTHR41252">
    <property type="entry name" value="BLR2505 PROTEIN"/>
    <property type="match status" value="1"/>
</dbReference>
<dbReference type="Proteomes" id="UP000182114">
    <property type="component" value="Unassembled WGS sequence"/>
</dbReference>
<dbReference type="SUPFAM" id="SSF54427">
    <property type="entry name" value="NTF2-like"/>
    <property type="match status" value="1"/>
</dbReference>
<dbReference type="AlphaFoldDB" id="A0A1G7DAY1"/>
<dbReference type="InterPro" id="IPR032710">
    <property type="entry name" value="NTF2-like_dom_sf"/>
</dbReference>
<dbReference type="GeneID" id="78060444"/>
<gene>
    <name evidence="2" type="ORF">SAMN04487992_101420</name>
</gene>
<dbReference type="PANTHER" id="PTHR41252:SF1">
    <property type="entry name" value="BLR2505 PROTEIN"/>
    <property type="match status" value="1"/>
</dbReference>
<accession>A0A1G7DAY1</accession>
<dbReference type="Pfam" id="PF12680">
    <property type="entry name" value="SnoaL_2"/>
    <property type="match status" value="1"/>
</dbReference>
<name>A0A1G7DAY1_9FLAO</name>
<evidence type="ECO:0000259" key="1">
    <source>
        <dbReference type="Pfam" id="PF12680"/>
    </source>
</evidence>
<dbReference type="EMBL" id="FNBD01000001">
    <property type="protein sequence ID" value="SDE48076.1"/>
    <property type="molecule type" value="Genomic_DNA"/>
</dbReference>
<dbReference type="Gene3D" id="3.10.450.50">
    <property type="match status" value="1"/>
</dbReference>
<dbReference type="RefSeq" id="WP_024482021.1">
    <property type="nucleotide sequence ID" value="NZ_CANLMK010000001.1"/>
</dbReference>
<protein>
    <recommendedName>
        <fullName evidence="1">SnoaL-like domain-containing protein</fullName>
    </recommendedName>
</protein>
<evidence type="ECO:0000313" key="2">
    <source>
        <dbReference type="EMBL" id="SDE48076.1"/>
    </source>
</evidence>
<reference evidence="3" key="1">
    <citation type="submission" date="2016-10" db="EMBL/GenBank/DDBJ databases">
        <authorList>
            <person name="Varghese N."/>
            <person name="Submissions S."/>
        </authorList>
    </citation>
    <scope>NUCLEOTIDE SEQUENCE [LARGE SCALE GENOMIC DNA]</scope>
    <source>
        <strain evidence="3">DSM 24729</strain>
    </source>
</reference>
<dbReference type="eggNOG" id="COG3631">
    <property type="taxonomic scope" value="Bacteria"/>
</dbReference>
<feature type="domain" description="SnoaL-like" evidence="1">
    <location>
        <begin position="18"/>
        <end position="114"/>
    </location>
</feature>